<organism evidence="1 2">
    <name type="scientific">Pseudomonas aeruginosa</name>
    <dbReference type="NCBI Taxonomy" id="287"/>
    <lineage>
        <taxon>Bacteria</taxon>
        <taxon>Pseudomonadati</taxon>
        <taxon>Pseudomonadota</taxon>
        <taxon>Gammaproteobacteria</taxon>
        <taxon>Pseudomonadales</taxon>
        <taxon>Pseudomonadaceae</taxon>
        <taxon>Pseudomonas</taxon>
    </lineage>
</organism>
<sequence length="82" mass="8803">MSALELKVSPLSPVEFFQVLPSLSVEAALKQASSINHSVSDLLEACTERAEPMNLAALEFCSRLAGELVDAALDALRKEVCQ</sequence>
<gene>
    <name evidence="1" type="ORF">DT376_29560</name>
</gene>
<dbReference type="RefSeq" id="WP_021205294.1">
    <property type="nucleotide sequence ID" value="NZ_CAADLL010000997.1"/>
</dbReference>
<protein>
    <submittedName>
        <fullName evidence="1">Uncharacterized protein</fullName>
    </submittedName>
</protein>
<dbReference type="EMBL" id="QORE01001455">
    <property type="protein sequence ID" value="RCI71358.1"/>
    <property type="molecule type" value="Genomic_DNA"/>
</dbReference>
<reference evidence="1 2" key="1">
    <citation type="submission" date="2018-07" db="EMBL/GenBank/DDBJ databases">
        <title>Mechanisms of high-level aminoglycoside resistance among Gram-negative pathogens in Brazil.</title>
        <authorList>
            <person name="Ballaben A.S."/>
            <person name="Darini A.L.C."/>
            <person name="Doi Y."/>
        </authorList>
    </citation>
    <scope>NUCLEOTIDE SEQUENCE [LARGE SCALE GENOMIC DNA]</scope>
    <source>
        <strain evidence="1 2">B2-305</strain>
    </source>
</reference>
<comment type="caution">
    <text evidence="1">The sequence shown here is derived from an EMBL/GenBank/DDBJ whole genome shotgun (WGS) entry which is preliminary data.</text>
</comment>
<proteinExistence type="predicted"/>
<evidence type="ECO:0000313" key="1">
    <source>
        <dbReference type="EMBL" id="RCI71358.1"/>
    </source>
</evidence>
<dbReference type="AlphaFoldDB" id="A0A367M1W6"/>
<dbReference type="Proteomes" id="UP000253594">
    <property type="component" value="Unassembled WGS sequence"/>
</dbReference>
<accession>A0A367M1W6</accession>
<evidence type="ECO:0000313" key="2">
    <source>
        <dbReference type="Proteomes" id="UP000253594"/>
    </source>
</evidence>
<name>A0A367M1W6_PSEAI</name>